<gene>
    <name evidence="6" type="ORF">F0L46_00960</name>
</gene>
<protein>
    <submittedName>
        <fullName evidence="6">Substrate-binding domain-containing protein</fullName>
    </submittedName>
</protein>
<accession>A0A5B2W1B3</accession>
<dbReference type="PANTHER" id="PTHR30146">
    <property type="entry name" value="LACI-RELATED TRANSCRIPTIONAL REPRESSOR"/>
    <property type="match status" value="1"/>
</dbReference>
<dbReference type="InterPro" id="IPR000843">
    <property type="entry name" value="HTH_LacI"/>
</dbReference>
<dbReference type="InterPro" id="IPR046335">
    <property type="entry name" value="LacI/GalR-like_sensor"/>
</dbReference>
<dbReference type="Pfam" id="PF13377">
    <property type="entry name" value="Peripla_BP_3"/>
    <property type="match status" value="1"/>
</dbReference>
<dbReference type="InterPro" id="IPR010982">
    <property type="entry name" value="Lambda_DNA-bd_dom_sf"/>
</dbReference>
<dbReference type="CDD" id="cd06278">
    <property type="entry name" value="PBP1_LacI-like"/>
    <property type="match status" value="1"/>
</dbReference>
<sequence>MRRLPSRPITATDVARAAGVSQSAVSRTFTPGASVAPATRAKVLEAVKLLGYRPNALARSLITGRSRIVAVVMAYLDNQFYPDVLEELSGRLQERDHQVLLFTAKNGSASDPLLDQVMRYQVDAVVLASTTLSSALARECRAAGVPVVLFNRTTDDPDVSSVTGDNLGGAERIAAFLAAGGHRALAFMAGSETSSTNRDRERGFLRGIARAGLPKPTRVVGHYTLAGAAEATRALLSGPARPDAIFCANDHMAIACIDVARHAFGLRVPEDLSVVGFDDVGAAAWRGYDLTTFSQPLQPMVEATVGTLMDLLENPEEPPRAAVIKGELVVRGSARLPAGGFTTHEGRRVWRP</sequence>
<dbReference type="InterPro" id="IPR028082">
    <property type="entry name" value="Peripla_BP_I"/>
</dbReference>
<dbReference type="AlphaFoldDB" id="A0A5B2W1B3"/>
<evidence type="ECO:0000256" key="3">
    <source>
        <dbReference type="ARBA" id="ARBA00023125"/>
    </source>
</evidence>
<dbReference type="GO" id="GO:0000976">
    <property type="term" value="F:transcription cis-regulatory region binding"/>
    <property type="evidence" value="ECO:0007669"/>
    <property type="project" value="TreeGrafter"/>
</dbReference>
<evidence type="ECO:0000256" key="1">
    <source>
        <dbReference type="ARBA" id="ARBA00022491"/>
    </source>
</evidence>
<dbReference type="OrthoDB" id="8433438at2"/>
<feature type="domain" description="HTH lacI-type" evidence="5">
    <location>
        <begin position="9"/>
        <end position="63"/>
    </location>
</feature>
<dbReference type="RefSeq" id="WP_149815152.1">
    <property type="nucleotide sequence ID" value="NZ_VUOA01000003.1"/>
</dbReference>
<reference evidence="6 7" key="2">
    <citation type="submission" date="2019-09" db="EMBL/GenBank/DDBJ databases">
        <authorList>
            <person name="Jin C."/>
        </authorList>
    </citation>
    <scope>NUCLEOTIDE SEQUENCE [LARGE SCALE GENOMIC DNA]</scope>
    <source>
        <strain evidence="6 7">BN140002</strain>
    </source>
</reference>
<keyword evidence="4" id="KW-0804">Transcription</keyword>
<organism evidence="6 7">
    <name type="scientific">Salinarimonas soli</name>
    <dbReference type="NCBI Taxonomy" id="1638099"/>
    <lineage>
        <taxon>Bacteria</taxon>
        <taxon>Pseudomonadati</taxon>
        <taxon>Pseudomonadota</taxon>
        <taxon>Alphaproteobacteria</taxon>
        <taxon>Hyphomicrobiales</taxon>
        <taxon>Salinarimonadaceae</taxon>
        <taxon>Salinarimonas</taxon>
    </lineage>
</organism>
<dbReference type="SUPFAM" id="SSF53822">
    <property type="entry name" value="Periplasmic binding protein-like I"/>
    <property type="match status" value="1"/>
</dbReference>
<evidence type="ECO:0000259" key="5">
    <source>
        <dbReference type="PROSITE" id="PS50932"/>
    </source>
</evidence>
<keyword evidence="2" id="KW-0805">Transcription regulation</keyword>
<dbReference type="Gene3D" id="3.40.50.2300">
    <property type="match status" value="2"/>
</dbReference>
<dbReference type="PANTHER" id="PTHR30146:SF95">
    <property type="entry name" value="RIBOSE OPERON REPRESSOR"/>
    <property type="match status" value="1"/>
</dbReference>
<evidence type="ECO:0000256" key="4">
    <source>
        <dbReference type="ARBA" id="ARBA00023163"/>
    </source>
</evidence>
<name>A0A5B2W1B3_9HYPH</name>
<dbReference type="Gene3D" id="1.10.260.40">
    <property type="entry name" value="lambda repressor-like DNA-binding domains"/>
    <property type="match status" value="1"/>
</dbReference>
<dbReference type="Pfam" id="PF00356">
    <property type="entry name" value="LacI"/>
    <property type="match status" value="1"/>
</dbReference>
<keyword evidence="3" id="KW-0238">DNA-binding</keyword>
<keyword evidence="7" id="KW-1185">Reference proteome</keyword>
<keyword evidence="1" id="KW-0678">Repressor</keyword>
<evidence type="ECO:0000256" key="2">
    <source>
        <dbReference type="ARBA" id="ARBA00023015"/>
    </source>
</evidence>
<comment type="caution">
    <text evidence="6">The sequence shown here is derived from an EMBL/GenBank/DDBJ whole genome shotgun (WGS) entry which is preliminary data.</text>
</comment>
<dbReference type="CDD" id="cd01392">
    <property type="entry name" value="HTH_LacI"/>
    <property type="match status" value="1"/>
</dbReference>
<reference evidence="6 7" key="1">
    <citation type="submission" date="2019-09" db="EMBL/GenBank/DDBJ databases">
        <title>Salinarimonas rosea gen. nov., sp. nov., a new member of the a-2 subgroup of the Proteobacteria.</title>
        <authorList>
            <person name="Liu J."/>
        </authorList>
    </citation>
    <scope>NUCLEOTIDE SEQUENCE [LARGE SCALE GENOMIC DNA]</scope>
    <source>
        <strain evidence="6 7">BN140002</strain>
    </source>
</reference>
<dbReference type="GO" id="GO:0003700">
    <property type="term" value="F:DNA-binding transcription factor activity"/>
    <property type="evidence" value="ECO:0007669"/>
    <property type="project" value="TreeGrafter"/>
</dbReference>
<evidence type="ECO:0000313" key="7">
    <source>
        <dbReference type="Proteomes" id="UP000323142"/>
    </source>
</evidence>
<proteinExistence type="predicted"/>
<dbReference type="PROSITE" id="PS50932">
    <property type="entry name" value="HTH_LACI_2"/>
    <property type="match status" value="1"/>
</dbReference>
<dbReference type="Proteomes" id="UP000323142">
    <property type="component" value="Unassembled WGS sequence"/>
</dbReference>
<evidence type="ECO:0000313" key="6">
    <source>
        <dbReference type="EMBL" id="KAA2244247.1"/>
    </source>
</evidence>
<dbReference type="SUPFAM" id="SSF47413">
    <property type="entry name" value="lambda repressor-like DNA-binding domains"/>
    <property type="match status" value="1"/>
</dbReference>
<dbReference type="EMBL" id="VUOA01000003">
    <property type="protein sequence ID" value="KAA2244247.1"/>
    <property type="molecule type" value="Genomic_DNA"/>
</dbReference>
<dbReference type="SMART" id="SM00354">
    <property type="entry name" value="HTH_LACI"/>
    <property type="match status" value="1"/>
</dbReference>